<dbReference type="KEGG" id="cyt:cce_2309"/>
<organism evidence="1 2">
    <name type="scientific">Crocosphaera subtropica (strain ATCC 51142 / BH68)</name>
    <name type="common">Cyanothece sp. (strain ATCC 51142)</name>
    <dbReference type="NCBI Taxonomy" id="43989"/>
    <lineage>
        <taxon>Bacteria</taxon>
        <taxon>Bacillati</taxon>
        <taxon>Cyanobacteriota</taxon>
        <taxon>Cyanophyceae</taxon>
        <taxon>Oscillatoriophycideae</taxon>
        <taxon>Chroococcales</taxon>
        <taxon>Aphanothecaceae</taxon>
        <taxon>Crocosphaera</taxon>
        <taxon>Crocosphaera subtropica</taxon>
    </lineage>
</organism>
<dbReference type="eggNOG" id="ENOG50330KH">
    <property type="taxonomic scope" value="Bacteria"/>
</dbReference>
<accession>B1WQE8</accession>
<dbReference type="AlphaFoldDB" id="B1WQE8"/>
<dbReference type="HOGENOM" id="CLU_163893_0_0_3"/>
<sequence length="123" mass="13520">MRKSIIKKILPAFLFSAILPMTLIQESASAGEAFCVIKGAYNEILFRDQCIFEQFGGNGSFSIWAKSGLIANRESISVYIVQPGIAEVRGLTTAGINSRWGEAKRSNSDRACWVGEDFTICAY</sequence>
<dbReference type="Proteomes" id="UP000001203">
    <property type="component" value="Chromosome circular"/>
</dbReference>
<keyword evidence="2" id="KW-1185">Reference proteome</keyword>
<dbReference type="STRING" id="43989.cce_2309"/>
<evidence type="ECO:0000313" key="2">
    <source>
        <dbReference type="Proteomes" id="UP000001203"/>
    </source>
</evidence>
<dbReference type="RefSeq" id="WP_009544992.1">
    <property type="nucleotide sequence ID" value="NC_010546.1"/>
</dbReference>
<reference evidence="1 2" key="1">
    <citation type="journal article" date="2008" name="Proc. Natl. Acad. Sci. U.S.A.">
        <title>The genome of Cyanothece 51142, a unicellular diazotrophic cyanobacterium important in the marine nitrogen cycle.</title>
        <authorList>
            <person name="Welsh E.A."/>
            <person name="Liberton M."/>
            <person name="Stoeckel J."/>
            <person name="Loh T."/>
            <person name="Elvitigala T."/>
            <person name="Wang C."/>
            <person name="Wollam A."/>
            <person name="Fulton R.S."/>
            <person name="Clifton S.W."/>
            <person name="Jacobs J.M."/>
            <person name="Aurora R."/>
            <person name="Ghosh B.K."/>
            <person name="Sherman L.A."/>
            <person name="Smith R.D."/>
            <person name="Wilson R.K."/>
            <person name="Pakrasi H.B."/>
        </authorList>
    </citation>
    <scope>NUCLEOTIDE SEQUENCE [LARGE SCALE GENOMIC DNA]</scope>
    <source>
        <strain evidence="2">ATCC 51142 / BH68</strain>
    </source>
</reference>
<dbReference type="EMBL" id="CP000806">
    <property type="protein sequence ID" value="ACB51659.1"/>
    <property type="molecule type" value="Genomic_DNA"/>
</dbReference>
<proteinExistence type="predicted"/>
<evidence type="ECO:0000313" key="1">
    <source>
        <dbReference type="EMBL" id="ACB51659.1"/>
    </source>
</evidence>
<dbReference type="OrthoDB" id="8613937at2"/>
<gene>
    <name evidence="1" type="ordered locus">cce_2309</name>
</gene>
<name>B1WQE8_CROS5</name>
<protein>
    <submittedName>
        <fullName evidence="1">Uncharacterized protein</fullName>
    </submittedName>
</protein>